<reference evidence="3 4" key="1">
    <citation type="submission" date="2020-06" db="EMBL/GenBank/DDBJ databases">
        <title>Genome sequence of Rhizobium sp strain ADMK78.</title>
        <authorList>
            <person name="Rahi P."/>
        </authorList>
    </citation>
    <scope>NUCLEOTIDE SEQUENCE [LARGE SCALE GENOMIC DNA]</scope>
    <source>
        <strain evidence="3 4">ADMK78</strain>
    </source>
</reference>
<feature type="domain" description="Response regulatory" evidence="2">
    <location>
        <begin position="12"/>
        <end position="131"/>
    </location>
</feature>
<evidence type="ECO:0000259" key="2">
    <source>
        <dbReference type="PROSITE" id="PS50110"/>
    </source>
</evidence>
<gene>
    <name evidence="3" type="ORF">FE840_000920</name>
</gene>
<dbReference type="Proteomes" id="UP000308530">
    <property type="component" value="Chromosome"/>
</dbReference>
<sequence>MRAAKHPLAIDTILIVEDDVFISMDAADAVAGAGVNVITAETVRDALDILENEHISAAILDFNVRDGDVTPVVRQLRRLGIPFRIVSGSPLKEIEANGIPQELCAPKPADYVKVLASLMCDRPWTKLRSRH</sequence>
<organism evidence="3 4">
    <name type="scientific">Peteryoungia desertarenae</name>
    <dbReference type="NCBI Taxonomy" id="1813451"/>
    <lineage>
        <taxon>Bacteria</taxon>
        <taxon>Pseudomonadati</taxon>
        <taxon>Pseudomonadota</taxon>
        <taxon>Alphaproteobacteria</taxon>
        <taxon>Hyphomicrobiales</taxon>
        <taxon>Rhizobiaceae</taxon>
        <taxon>Peteryoungia</taxon>
    </lineage>
</organism>
<dbReference type="EMBL" id="CP058350">
    <property type="protein sequence ID" value="QLF68229.1"/>
    <property type="molecule type" value="Genomic_DNA"/>
</dbReference>
<dbReference type="SUPFAM" id="SSF52172">
    <property type="entry name" value="CheY-like"/>
    <property type="match status" value="1"/>
</dbReference>
<dbReference type="Gene3D" id="3.40.50.2300">
    <property type="match status" value="1"/>
</dbReference>
<accession>A0ABX6QIA9</accession>
<dbReference type="InterPro" id="IPR001789">
    <property type="entry name" value="Sig_transdc_resp-reg_receiver"/>
</dbReference>
<dbReference type="InterPro" id="IPR011006">
    <property type="entry name" value="CheY-like_superfamily"/>
</dbReference>
<feature type="modified residue" description="4-aspartylphosphate" evidence="1">
    <location>
        <position position="61"/>
    </location>
</feature>
<evidence type="ECO:0000313" key="3">
    <source>
        <dbReference type="EMBL" id="QLF68229.1"/>
    </source>
</evidence>
<evidence type="ECO:0000256" key="1">
    <source>
        <dbReference type="PROSITE-ProRule" id="PRU00169"/>
    </source>
</evidence>
<dbReference type="PROSITE" id="PS50110">
    <property type="entry name" value="RESPONSE_REGULATORY"/>
    <property type="match status" value="1"/>
</dbReference>
<evidence type="ECO:0000313" key="4">
    <source>
        <dbReference type="Proteomes" id="UP000308530"/>
    </source>
</evidence>
<keyword evidence="1" id="KW-0597">Phosphoprotein</keyword>
<keyword evidence="4" id="KW-1185">Reference proteome</keyword>
<name>A0ABX6QIA9_9HYPH</name>
<dbReference type="RefSeq" id="WP_138288872.1">
    <property type="nucleotide sequence ID" value="NZ_CP058350.1"/>
</dbReference>
<proteinExistence type="predicted"/>
<protein>
    <submittedName>
        <fullName evidence="3">Response regulator</fullName>
    </submittedName>
</protein>